<dbReference type="Pfam" id="PF21836">
    <property type="entry name" value="DUF6895"/>
    <property type="match status" value="1"/>
</dbReference>
<dbReference type="RefSeq" id="WP_164259679.1">
    <property type="nucleotide sequence ID" value="NZ_JAAGMK010000818.1"/>
</dbReference>
<accession>A0A6G3SYJ4</accession>
<dbReference type="AlphaFoldDB" id="A0A6G3SYJ4"/>
<dbReference type="InterPro" id="IPR054190">
    <property type="entry name" value="DUF6895"/>
</dbReference>
<evidence type="ECO:0000313" key="3">
    <source>
        <dbReference type="EMBL" id="NEB88064.1"/>
    </source>
</evidence>
<reference evidence="3" key="1">
    <citation type="submission" date="2020-01" db="EMBL/GenBank/DDBJ databases">
        <title>Insect and environment-associated Actinomycetes.</title>
        <authorList>
            <person name="Currrie C."/>
            <person name="Chevrette M."/>
            <person name="Carlson C."/>
            <person name="Stubbendieck R."/>
            <person name="Wendt-Pienkowski E."/>
        </authorList>
    </citation>
    <scope>NUCLEOTIDE SEQUENCE</scope>
    <source>
        <strain evidence="3">SID505</strain>
    </source>
</reference>
<evidence type="ECO:0000256" key="1">
    <source>
        <dbReference type="SAM" id="MobiDB-lite"/>
    </source>
</evidence>
<organism evidence="3">
    <name type="scientific">Streptomyces anulatus</name>
    <name type="common">Streptomyces chrysomallus</name>
    <dbReference type="NCBI Taxonomy" id="1892"/>
    <lineage>
        <taxon>Bacteria</taxon>
        <taxon>Bacillati</taxon>
        <taxon>Actinomycetota</taxon>
        <taxon>Actinomycetes</taxon>
        <taxon>Kitasatosporales</taxon>
        <taxon>Streptomycetaceae</taxon>
        <taxon>Streptomyces</taxon>
    </lineage>
</organism>
<feature type="region of interest" description="Disordered" evidence="1">
    <location>
        <begin position="265"/>
        <end position="284"/>
    </location>
</feature>
<feature type="domain" description="DUF6895" evidence="2">
    <location>
        <begin position="28"/>
        <end position="305"/>
    </location>
</feature>
<protein>
    <recommendedName>
        <fullName evidence="2">DUF6895 domain-containing protein</fullName>
    </recommendedName>
</protein>
<comment type="caution">
    <text evidence="3">The sequence shown here is derived from an EMBL/GenBank/DDBJ whole genome shotgun (WGS) entry which is preliminary data.</text>
</comment>
<proteinExistence type="predicted"/>
<sequence length="330" mass="35667">MTTRTSGPDAGGGTTAAEETVATLAAGTGQWLGLHAGRLDSPAGRAELPVTPRVKALLQLALLCRCWRKAAPDDPALEPVLAVVEHAWRRPDFPRLLAHSPDSARPFGLIWAALAPAGAAADARRGMLDRLSADGYLRPRRKSPYLHLGTRFYAELVGLGHELASYEELYACSMLARADGMPVAELDVCEVTDTVFYLSDYGFRDTGLDAEARERALRVVERLTDHCVREGAWEYAAKLLLALHCLGSDPLRTPSGTAALGMLTGARSPDGSIPGKTARRRAPASAAPQQYFRWAYQPTLVTALTMLLLTNGRRPHPVPTTSPPTARRTR</sequence>
<gene>
    <name evidence="3" type="ORF">G3I43_28425</name>
</gene>
<evidence type="ECO:0000259" key="2">
    <source>
        <dbReference type="Pfam" id="PF21836"/>
    </source>
</evidence>
<dbReference type="EMBL" id="JAAGMK010000818">
    <property type="protein sequence ID" value="NEB88064.1"/>
    <property type="molecule type" value="Genomic_DNA"/>
</dbReference>
<name>A0A6G3SYJ4_STRAQ</name>